<evidence type="ECO:0000313" key="11">
    <source>
        <dbReference type="EMBL" id="MBI1757145.1"/>
    </source>
</evidence>
<keyword evidence="7 9" id="KW-0411">Iron-sulfur</keyword>
<protein>
    <recommendedName>
        <fullName evidence="2 9">Heme chaperone HemW</fullName>
    </recommendedName>
</protein>
<evidence type="ECO:0000256" key="8">
    <source>
        <dbReference type="ARBA" id="ARBA00023186"/>
    </source>
</evidence>
<dbReference type="Proteomes" id="UP000727962">
    <property type="component" value="Unassembled WGS sequence"/>
</dbReference>
<evidence type="ECO:0000256" key="6">
    <source>
        <dbReference type="ARBA" id="ARBA00023004"/>
    </source>
</evidence>
<feature type="domain" description="Radical SAM core" evidence="10">
    <location>
        <begin position="1"/>
        <end position="232"/>
    </location>
</feature>
<accession>A0A931LTE3</accession>
<dbReference type="PANTHER" id="PTHR13932">
    <property type="entry name" value="COPROPORPHYRINIGEN III OXIDASE"/>
    <property type="match status" value="1"/>
</dbReference>
<dbReference type="NCBIfam" id="TIGR00539">
    <property type="entry name" value="hemN_rel"/>
    <property type="match status" value="1"/>
</dbReference>
<dbReference type="AlphaFoldDB" id="A0A931LTE3"/>
<proteinExistence type="inferred from homology"/>
<dbReference type="InterPro" id="IPR006638">
    <property type="entry name" value="Elp3/MiaA/NifB-like_rSAM"/>
</dbReference>
<dbReference type="Gene3D" id="3.20.20.70">
    <property type="entry name" value="Aldolase class I"/>
    <property type="match status" value="1"/>
</dbReference>
<evidence type="ECO:0000259" key="10">
    <source>
        <dbReference type="PROSITE" id="PS51918"/>
    </source>
</evidence>
<comment type="similarity">
    <text evidence="1">Belongs to the anaerobic coproporphyrinogen-III oxidase family. HemW subfamily.</text>
</comment>
<comment type="caution">
    <text evidence="11">The sequence shown here is derived from an EMBL/GenBank/DDBJ whole genome shotgun (WGS) entry which is preliminary data.</text>
</comment>
<dbReference type="EMBL" id="JACOSL010000052">
    <property type="protein sequence ID" value="MBI1757145.1"/>
    <property type="molecule type" value="Genomic_DNA"/>
</dbReference>
<dbReference type="InterPro" id="IPR007197">
    <property type="entry name" value="rSAM"/>
</dbReference>
<dbReference type="SUPFAM" id="SSF102114">
    <property type="entry name" value="Radical SAM enzymes"/>
    <property type="match status" value="1"/>
</dbReference>
<organism evidence="11 12">
    <name type="scientific">Fimbriimonas ginsengisoli</name>
    <dbReference type="NCBI Taxonomy" id="1005039"/>
    <lineage>
        <taxon>Bacteria</taxon>
        <taxon>Bacillati</taxon>
        <taxon>Armatimonadota</taxon>
        <taxon>Fimbriimonadia</taxon>
        <taxon>Fimbriimonadales</taxon>
        <taxon>Fimbriimonadaceae</taxon>
        <taxon>Fimbriimonas</taxon>
    </lineage>
</organism>
<dbReference type="PANTHER" id="PTHR13932:SF5">
    <property type="entry name" value="RADICAL S-ADENOSYL METHIONINE DOMAIN-CONTAINING PROTEIN 1, MITOCHONDRIAL"/>
    <property type="match status" value="1"/>
</dbReference>
<dbReference type="InterPro" id="IPR010723">
    <property type="entry name" value="HemN_C"/>
</dbReference>
<dbReference type="SFLD" id="SFLDG01082">
    <property type="entry name" value="B12-binding_domain_containing"/>
    <property type="match status" value="1"/>
</dbReference>
<keyword evidence="3 9" id="KW-0349">Heme</keyword>
<evidence type="ECO:0000256" key="2">
    <source>
        <dbReference type="ARBA" id="ARBA00017228"/>
    </source>
</evidence>
<dbReference type="InterPro" id="IPR013785">
    <property type="entry name" value="Aldolase_TIM"/>
</dbReference>
<dbReference type="InterPro" id="IPR058240">
    <property type="entry name" value="rSAM_sf"/>
</dbReference>
<keyword evidence="6 9" id="KW-0408">Iron</keyword>
<keyword evidence="8 9" id="KW-0143">Chaperone</keyword>
<comment type="function">
    <text evidence="9">Probably acts as a heme chaperone, transferring heme to an unknown acceptor. Binds one molecule of heme per monomer, possibly covalently. Binds 1 [4Fe-4S] cluster. The cluster is coordinated with 3 cysteines and an exchangeable S-adenosyl-L-methionine.</text>
</comment>
<keyword evidence="9" id="KW-0004">4Fe-4S</keyword>
<dbReference type="SFLD" id="SFLDF00288">
    <property type="entry name" value="HemN-like__clustered_with_nucl"/>
    <property type="match status" value="1"/>
</dbReference>
<dbReference type="CDD" id="cd01335">
    <property type="entry name" value="Radical_SAM"/>
    <property type="match status" value="1"/>
</dbReference>
<evidence type="ECO:0000313" key="12">
    <source>
        <dbReference type="Proteomes" id="UP000727962"/>
    </source>
</evidence>
<dbReference type="SMART" id="SM00729">
    <property type="entry name" value="Elp3"/>
    <property type="match status" value="1"/>
</dbReference>
<sequence length="370" mass="40726">MNPLAVYVHIPFCPSKCGYCDFNSYAMQGEIVERTARAIIREIRESPWAGRPAKTIFFGGGTPTFIPAPLLVEVLNAVTDTHPPLPNAEITTEANPGTVDASKLETLRAGGFNRVSLGAQSFDDGDLVRLGRVHRAGEIERAVRAAHEASFDNLNLDLMFGLPDQSRAAWRANLARAISLEPEHLSLYCLTIEPNTPFYKLHLRGELPLPDDEQQVAFYEDCLERAAAAGYEAYEISNFAQPGRECRHNLCYWRAEEYAGYGPGAVGAVRDPALGVRVRTTNLKHPERYACAIEAGGPAAYESEPLDSATLQTERVMLGLRLAEGIEVDGLDEGALSRLARRGWIERDTGRVRLTRAGRLFCNDAVVELI</sequence>
<dbReference type="GO" id="GO:0051539">
    <property type="term" value="F:4 iron, 4 sulfur cluster binding"/>
    <property type="evidence" value="ECO:0007669"/>
    <property type="project" value="UniProtKB-UniRule"/>
</dbReference>
<dbReference type="GO" id="GO:0006779">
    <property type="term" value="P:porphyrin-containing compound biosynthetic process"/>
    <property type="evidence" value="ECO:0007669"/>
    <property type="project" value="InterPro"/>
</dbReference>
<evidence type="ECO:0000256" key="1">
    <source>
        <dbReference type="ARBA" id="ARBA00006100"/>
    </source>
</evidence>
<reference evidence="11" key="1">
    <citation type="submission" date="2020-07" db="EMBL/GenBank/DDBJ databases">
        <title>Huge and variable diversity of episymbiotic CPR bacteria and DPANN archaea in groundwater ecosystems.</title>
        <authorList>
            <person name="He C.Y."/>
            <person name="Keren R."/>
            <person name="Whittaker M."/>
            <person name="Farag I.F."/>
            <person name="Doudna J."/>
            <person name="Cate J.H.D."/>
            <person name="Banfield J.F."/>
        </authorList>
    </citation>
    <scope>NUCLEOTIDE SEQUENCE</scope>
    <source>
        <strain evidence="11">NC_groundwater_17_Pr7_B-0.1um_64_12</strain>
    </source>
</reference>
<dbReference type="SFLD" id="SFLDG01065">
    <property type="entry name" value="anaerobic_coproporphyrinogen-I"/>
    <property type="match status" value="1"/>
</dbReference>
<evidence type="ECO:0000256" key="5">
    <source>
        <dbReference type="ARBA" id="ARBA00022723"/>
    </source>
</evidence>
<dbReference type="Pfam" id="PF04055">
    <property type="entry name" value="Radical_SAM"/>
    <property type="match status" value="1"/>
</dbReference>
<dbReference type="PROSITE" id="PS51918">
    <property type="entry name" value="RADICAL_SAM"/>
    <property type="match status" value="1"/>
</dbReference>
<keyword evidence="4 9" id="KW-0949">S-adenosyl-L-methionine</keyword>
<dbReference type="GO" id="GO:0004109">
    <property type="term" value="F:coproporphyrinogen oxidase activity"/>
    <property type="evidence" value="ECO:0007669"/>
    <property type="project" value="InterPro"/>
</dbReference>
<dbReference type="SFLD" id="SFLDF00562">
    <property type="entry name" value="HemN-like__clustered_with_heat"/>
    <property type="match status" value="1"/>
</dbReference>
<dbReference type="GO" id="GO:0005737">
    <property type="term" value="C:cytoplasm"/>
    <property type="evidence" value="ECO:0007669"/>
    <property type="project" value="UniProtKB-SubCell"/>
</dbReference>
<evidence type="ECO:0000256" key="9">
    <source>
        <dbReference type="RuleBase" id="RU364116"/>
    </source>
</evidence>
<name>A0A931LTE3_FIMGI</name>
<dbReference type="InterPro" id="IPR034505">
    <property type="entry name" value="Coproporphyrinogen-III_oxidase"/>
</dbReference>
<comment type="subcellular location">
    <subcellularLocation>
        <location evidence="9">Cytoplasm</location>
    </subcellularLocation>
</comment>
<evidence type="ECO:0000256" key="7">
    <source>
        <dbReference type="ARBA" id="ARBA00023014"/>
    </source>
</evidence>
<dbReference type="InterPro" id="IPR004559">
    <property type="entry name" value="HemW-like"/>
</dbReference>
<dbReference type="Pfam" id="PF06969">
    <property type="entry name" value="HemN_C"/>
    <property type="match status" value="1"/>
</dbReference>
<evidence type="ECO:0000256" key="3">
    <source>
        <dbReference type="ARBA" id="ARBA00022617"/>
    </source>
</evidence>
<gene>
    <name evidence="11" type="primary">hemW</name>
    <name evidence="11" type="ORF">HYR64_08580</name>
</gene>
<dbReference type="SFLD" id="SFLDS00029">
    <property type="entry name" value="Radical_SAM"/>
    <property type="match status" value="1"/>
</dbReference>
<dbReference type="GO" id="GO:0046872">
    <property type="term" value="F:metal ion binding"/>
    <property type="evidence" value="ECO:0007669"/>
    <property type="project" value="UniProtKB-UniRule"/>
</dbReference>
<keyword evidence="5 9" id="KW-0479">Metal-binding</keyword>
<keyword evidence="9" id="KW-0963">Cytoplasm</keyword>
<evidence type="ECO:0000256" key="4">
    <source>
        <dbReference type="ARBA" id="ARBA00022691"/>
    </source>
</evidence>